<comment type="subcellular location">
    <subcellularLocation>
        <location evidence="1">Membrane</location>
    </subcellularLocation>
</comment>
<evidence type="ECO:0000259" key="7">
    <source>
        <dbReference type="PROSITE" id="PS50192"/>
    </source>
</evidence>
<dbReference type="CDD" id="cd15861">
    <property type="entry name" value="SNARE_SNAP25N_23N_29N_SEC9N"/>
    <property type="match status" value="1"/>
</dbReference>
<organism evidence="8">
    <name type="scientific">Cryptomonas curvata</name>
    <dbReference type="NCBI Taxonomy" id="233186"/>
    <lineage>
        <taxon>Eukaryota</taxon>
        <taxon>Cryptophyceae</taxon>
        <taxon>Cryptomonadales</taxon>
        <taxon>Cryptomonadaceae</taxon>
        <taxon>Cryptomonas</taxon>
    </lineage>
</organism>
<dbReference type="PANTHER" id="PTHR19305">
    <property type="entry name" value="SYNAPTOSOMAL ASSOCIATED PROTEIN"/>
    <property type="match status" value="1"/>
</dbReference>
<dbReference type="CDD" id="cd15841">
    <property type="entry name" value="SNARE_Qc"/>
    <property type="match status" value="1"/>
</dbReference>
<dbReference type="PROSITE" id="PS50192">
    <property type="entry name" value="T_SNARE"/>
    <property type="match status" value="2"/>
</dbReference>
<reference evidence="8" key="1">
    <citation type="submission" date="2021-01" db="EMBL/GenBank/DDBJ databases">
        <authorList>
            <person name="Corre E."/>
            <person name="Pelletier E."/>
            <person name="Niang G."/>
            <person name="Scheremetjew M."/>
            <person name="Finn R."/>
            <person name="Kale V."/>
            <person name="Holt S."/>
            <person name="Cochrane G."/>
            <person name="Meng A."/>
            <person name="Brown T."/>
            <person name="Cohen L."/>
        </authorList>
    </citation>
    <scope>NUCLEOTIDE SEQUENCE</scope>
    <source>
        <strain evidence="8">CCAP979/52</strain>
    </source>
</reference>
<dbReference type="GO" id="GO:0031201">
    <property type="term" value="C:SNARE complex"/>
    <property type="evidence" value="ECO:0007669"/>
    <property type="project" value="InterPro"/>
</dbReference>
<feature type="region of interest" description="Disordered" evidence="6">
    <location>
        <begin position="1"/>
        <end position="20"/>
    </location>
</feature>
<comment type="similarity">
    <text evidence="2">Belongs to the SNAP-25 family.</text>
</comment>
<dbReference type="PANTHER" id="PTHR19305:SF9">
    <property type="entry name" value="SYNAPTOSOMAL-ASSOCIATED PROTEIN 29"/>
    <property type="match status" value="1"/>
</dbReference>
<dbReference type="SMART" id="SM00397">
    <property type="entry name" value="t_SNARE"/>
    <property type="match status" value="2"/>
</dbReference>
<feature type="domain" description="T-SNARE coiled-coil homology" evidence="7">
    <location>
        <begin position="157"/>
        <end position="219"/>
    </location>
</feature>
<dbReference type="GO" id="GO:0005886">
    <property type="term" value="C:plasma membrane"/>
    <property type="evidence" value="ECO:0007669"/>
    <property type="project" value="TreeGrafter"/>
</dbReference>
<feature type="domain" description="T-SNARE coiled-coil homology" evidence="7">
    <location>
        <begin position="24"/>
        <end position="86"/>
    </location>
</feature>
<sequence length="220" mass="25328">MGDGWDERNWDAVRRQEQKKQEVLVQASKNSERIRKMVRQVEETKTIGAETLGELDKQSEQLKRVHGEVDKIDNNLNVADRTIRGMESVWGSIRNMWSKGTSTSKPPSATEAQRLDRAIEQRQSSKIMQRGTVDAAPVRAEAKAVKEYGDDWREKQRKLEDQQDEDLDHISRAVRELKTMSMDMGYTLDAQTKSIERLSDRTDAVDARLAKSNVRVKRML</sequence>
<evidence type="ECO:0000256" key="2">
    <source>
        <dbReference type="ARBA" id="ARBA00009480"/>
    </source>
</evidence>
<proteinExistence type="inferred from homology"/>
<gene>
    <name evidence="8" type="ORF">CCUR1050_LOCUS16440</name>
</gene>
<dbReference type="SUPFAM" id="SSF58038">
    <property type="entry name" value="SNARE fusion complex"/>
    <property type="match status" value="2"/>
</dbReference>
<dbReference type="Gene3D" id="1.20.5.110">
    <property type="match status" value="2"/>
</dbReference>
<dbReference type="GO" id="GO:0005484">
    <property type="term" value="F:SNAP receptor activity"/>
    <property type="evidence" value="ECO:0007669"/>
    <property type="project" value="InterPro"/>
</dbReference>
<evidence type="ECO:0000256" key="1">
    <source>
        <dbReference type="ARBA" id="ARBA00004370"/>
    </source>
</evidence>
<keyword evidence="4" id="KW-0472">Membrane</keyword>
<dbReference type="Pfam" id="PF12352">
    <property type="entry name" value="V-SNARE_C"/>
    <property type="match status" value="1"/>
</dbReference>
<feature type="coiled-coil region" evidence="5">
    <location>
        <begin position="24"/>
        <end position="75"/>
    </location>
</feature>
<evidence type="ECO:0000313" key="8">
    <source>
        <dbReference type="EMBL" id="CAD8638756.1"/>
    </source>
</evidence>
<keyword evidence="5" id="KW-0175">Coiled coil</keyword>
<protein>
    <recommendedName>
        <fullName evidence="7">t-SNARE coiled-coil homology domain-containing protein</fullName>
    </recommendedName>
</protein>
<dbReference type="AlphaFoldDB" id="A0A7S0MDX5"/>
<dbReference type="EMBL" id="HBEZ01029798">
    <property type="protein sequence ID" value="CAD8638756.1"/>
    <property type="molecule type" value="Transcribed_RNA"/>
</dbReference>
<evidence type="ECO:0000256" key="4">
    <source>
        <dbReference type="ARBA" id="ARBA00023136"/>
    </source>
</evidence>
<dbReference type="InterPro" id="IPR000727">
    <property type="entry name" value="T_SNARE_dom"/>
</dbReference>
<evidence type="ECO:0000256" key="5">
    <source>
        <dbReference type="SAM" id="Coils"/>
    </source>
</evidence>
<evidence type="ECO:0000256" key="6">
    <source>
        <dbReference type="SAM" id="MobiDB-lite"/>
    </source>
</evidence>
<keyword evidence="3" id="KW-0813">Transport</keyword>
<dbReference type="InterPro" id="IPR044766">
    <property type="entry name" value="NPSN/SNAP25-like_N_SNARE"/>
</dbReference>
<evidence type="ECO:0000256" key="3">
    <source>
        <dbReference type="ARBA" id="ARBA00022448"/>
    </source>
</evidence>
<name>A0A7S0MDX5_9CRYP</name>
<accession>A0A7S0MDX5</accession>